<dbReference type="InterPro" id="IPR016024">
    <property type="entry name" value="ARM-type_fold"/>
</dbReference>
<dbReference type="GO" id="GO:0046785">
    <property type="term" value="P:microtubule polymerization"/>
    <property type="evidence" value="ECO:0007669"/>
    <property type="project" value="InterPro"/>
</dbReference>
<reference evidence="5" key="1">
    <citation type="submission" date="2016-06" db="UniProtKB">
        <authorList>
            <consortium name="WormBaseParasite"/>
        </authorList>
    </citation>
    <scope>IDENTIFICATION</scope>
</reference>
<dbReference type="SUPFAM" id="SSF48371">
    <property type="entry name" value="ARM repeat"/>
    <property type="match status" value="1"/>
</dbReference>
<feature type="region of interest" description="Disordered" evidence="1">
    <location>
        <begin position="587"/>
        <end position="607"/>
    </location>
</feature>
<dbReference type="GO" id="GO:0030951">
    <property type="term" value="P:establishment or maintenance of microtubule cytoskeleton polarity"/>
    <property type="evidence" value="ECO:0007669"/>
    <property type="project" value="InterPro"/>
</dbReference>
<dbReference type="WBParaSite" id="ECPE_0001016901-mRNA-1">
    <property type="protein sequence ID" value="ECPE_0001016901-mRNA-1"/>
    <property type="gene ID" value="ECPE_0001016901"/>
</dbReference>
<keyword evidence="4" id="KW-1185">Reference proteome</keyword>
<sequence>MSLQFQVLETDKHNALVVRAANVIEQLVSGLGSNYAAYAERTLSACLNKAKGTNQHIVQALRSTSRAVLQTVSLDTALRPILAAIGSPATGTQIEATGLLAHCLVLHNPSTKQGAELNSSQRVRVVKPLLTTLSKLSQHRTPECRDASFQAFAATRLFLDMSPSNFASFTDGLLDDQRRLKVDVAYDMLKSKAETMCTNSKRDVQASLDFTDDLEPQQSKKKGKRTEKSKKNRIPIELTDEPPSSGTRSRRPLAERNQEASETTSKSTGGGGINVPGTRKQISKPAPKRGRPLNSDAYEVLSWGDLCDRLSEYLNNMDLDQLKSTNWKTRLEIMQTLKKNVLIQSPSGQQIKWLMHFVIQSDRLKDINFQVRNTALDIILALIPSNKKTISSTLDDHLVGLLCQHVIPSLGEVKSTPSAKQILTRLASCLPVTGHLLSAFQGSVKPPLLVGIIEWLTENTLNLALSFDLQELAVVLKSAFASNNPSVRSSAIRFAARVHVASGSDGQLRRLLADEKPALLARLDEELTVAESEAAQRSSSSTCRRESCRLSDARSSCSSSSAAGSGQPKRVDVTILKGDAPLVNRLLAEGSASDDDDEMNWSETTPM</sequence>
<feature type="domain" description="TOG" evidence="2">
    <location>
        <begin position="305"/>
        <end position="536"/>
    </location>
</feature>
<organism evidence="5">
    <name type="scientific">Echinostoma caproni</name>
    <dbReference type="NCBI Taxonomy" id="27848"/>
    <lineage>
        <taxon>Eukaryota</taxon>
        <taxon>Metazoa</taxon>
        <taxon>Spiralia</taxon>
        <taxon>Lophotrochozoa</taxon>
        <taxon>Platyhelminthes</taxon>
        <taxon>Trematoda</taxon>
        <taxon>Digenea</taxon>
        <taxon>Plagiorchiida</taxon>
        <taxon>Echinostomata</taxon>
        <taxon>Echinostomatoidea</taxon>
        <taxon>Echinostomatidae</taxon>
        <taxon>Echinostoma</taxon>
    </lineage>
</organism>
<gene>
    <name evidence="3" type="ORF">ECPE_LOCUS10137</name>
</gene>
<proteinExistence type="predicted"/>
<dbReference type="GO" id="GO:0051010">
    <property type="term" value="F:microtubule plus-end binding"/>
    <property type="evidence" value="ECO:0007669"/>
    <property type="project" value="InterPro"/>
</dbReference>
<protein>
    <submittedName>
        <fullName evidence="5">TOG domain-containing protein</fullName>
    </submittedName>
</protein>
<name>A0A183AT52_9TREM</name>
<dbReference type="InterPro" id="IPR034085">
    <property type="entry name" value="TOG"/>
</dbReference>
<feature type="region of interest" description="Disordered" evidence="1">
    <location>
        <begin position="208"/>
        <end position="294"/>
    </location>
</feature>
<dbReference type="PANTHER" id="PTHR12609">
    <property type="entry name" value="MICROTUBULE ASSOCIATED PROTEIN XMAP215"/>
    <property type="match status" value="1"/>
</dbReference>
<dbReference type="AlphaFoldDB" id="A0A183AT52"/>
<evidence type="ECO:0000313" key="5">
    <source>
        <dbReference type="WBParaSite" id="ECPE_0001016901-mRNA-1"/>
    </source>
</evidence>
<dbReference type="OrthoDB" id="205662at2759"/>
<dbReference type="GO" id="GO:0007051">
    <property type="term" value="P:spindle organization"/>
    <property type="evidence" value="ECO:0007669"/>
    <property type="project" value="InterPro"/>
</dbReference>
<dbReference type="SMART" id="SM01349">
    <property type="entry name" value="TOG"/>
    <property type="match status" value="1"/>
</dbReference>
<dbReference type="EMBL" id="UZAN01048571">
    <property type="protein sequence ID" value="VDP86539.1"/>
    <property type="molecule type" value="Genomic_DNA"/>
</dbReference>
<accession>A0A183AT52</accession>
<evidence type="ECO:0000259" key="2">
    <source>
        <dbReference type="SMART" id="SM01349"/>
    </source>
</evidence>
<feature type="compositionally biased region" description="Basic residues" evidence="1">
    <location>
        <begin position="219"/>
        <end position="233"/>
    </location>
</feature>
<evidence type="ECO:0000313" key="3">
    <source>
        <dbReference type="EMBL" id="VDP86539.1"/>
    </source>
</evidence>
<evidence type="ECO:0000313" key="4">
    <source>
        <dbReference type="Proteomes" id="UP000272942"/>
    </source>
</evidence>
<dbReference type="Proteomes" id="UP000272942">
    <property type="component" value="Unassembled WGS sequence"/>
</dbReference>
<reference evidence="3 4" key="2">
    <citation type="submission" date="2018-11" db="EMBL/GenBank/DDBJ databases">
        <authorList>
            <consortium name="Pathogen Informatics"/>
        </authorList>
    </citation>
    <scope>NUCLEOTIDE SEQUENCE [LARGE SCALE GENOMIC DNA]</scope>
    <source>
        <strain evidence="3 4">Egypt</strain>
    </source>
</reference>
<dbReference type="InterPro" id="IPR045110">
    <property type="entry name" value="XMAP215"/>
</dbReference>
<evidence type="ECO:0000256" key="1">
    <source>
        <dbReference type="SAM" id="MobiDB-lite"/>
    </source>
</evidence>
<dbReference type="Gene3D" id="1.25.10.10">
    <property type="entry name" value="Leucine-rich Repeat Variant"/>
    <property type="match status" value="2"/>
</dbReference>
<dbReference type="GO" id="GO:0061863">
    <property type="term" value="F:microtubule plus end polymerase"/>
    <property type="evidence" value="ECO:0007669"/>
    <property type="project" value="InterPro"/>
</dbReference>
<dbReference type="InterPro" id="IPR011989">
    <property type="entry name" value="ARM-like"/>
</dbReference>